<name>A0A811U4B1_CERCA</name>
<reference evidence="1" key="1">
    <citation type="submission" date="2020-11" db="EMBL/GenBank/DDBJ databases">
        <authorList>
            <person name="Whitehead M."/>
        </authorList>
    </citation>
    <scope>NUCLEOTIDE SEQUENCE</scope>
    <source>
        <strain evidence="1">EGII</strain>
    </source>
</reference>
<accession>A0A811U4B1</accession>
<dbReference type="AlphaFoldDB" id="A0A811U4B1"/>
<keyword evidence="2" id="KW-1185">Reference proteome</keyword>
<evidence type="ECO:0000313" key="1">
    <source>
        <dbReference type="EMBL" id="CAD6993541.1"/>
    </source>
</evidence>
<evidence type="ECO:0000313" key="2">
    <source>
        <dbReference type="Proteomes" id="UP000606786"/>
    </source>
</evidence>
<gene>
    <name evidence="1" type="ORF">CCAP1982_LOCUS2353</name>
</gene>
<comment type="caution">
    <text evidence="1">The sequence shown here is derived from an EMBL/GenBank/DDBJ whole genome shotgun (WGS) entry which is preliminary data.</text>
</comment>
<dbReference type="Proteomes" id="UP000606786">
    <property type="component" value="Unassembled WGS sequence"/>
</dbReference>
<proteinExistence type="predicted"/>
<protein>
    <submittedName>
        <fullName evidence="1">(Mediterranean fruit fly) hypothetical protein</fullName>
    </submittedName>
</protein>
<sequence>MAANGRSQTAQLKKKFPLLLPSERIEVIPWNGIPLPPVMVAYSLCITYRALRSHSVVYSSMLNMLFGWAMRAVIRNQRNITLDPRTGSWHEIGIYDVPAIIDYLLDHTCNAQLQYIGHSGNMKSPLTRAFAPILGQPNALVGFVGSMELMPTNKFKQHLGIEMCRVPSPFVELCAIEIFLIGGFNSELSD</sequence>
<dbReference type="InterPro" id="IPR029058">
    <property type="entry name" value="AB_hydrolase_fold"/>
</dbReference>
<dbReference type="OrthoDB" id="9974421at2759"/>
<dbReference type="Gene3D" id="3.40.50.1820">
    <property type="entry name" value="alpha/beta hydrolase"/>
    <property type="match status" value="1"/>
</dbReference>
<dbReference type="EMBL" id="CAJHJT010000001">
    <property type="protein sequence ID" value="CAD6993541.1"/>
    <property type="molecule type" value="Genomic_DNA"/>
</dbReference>
<organism evidence="1 2">
    <name type="scientific">Ceratitis capitata</name>
    <name type="common">Mediterranean fruit fly</name>
    <name type="synonym">Tephritis capitata</name>
    <dbReference type="NCBI Taxonomy" id="7213"/>
    <lineage>
        <taxon>Eukaryota</taxon>
        <taxon>Metazoa</taxon>
        <taxon>Ecdysozoa</taxon>
        <taxon>Arthropoda</taxon>
        <taxon>Hexapoda</taxon>
        <taxon>Insecta</taxon>
        <taxon>Pterygota</taxon>
        <taxon>Neoptera</taxon>
        <taxon>Endopterygota</taxon>
        <taxon>Diptera</taxon>
        <taxon>Brachycera</taxon>
        <taxon>Muscomorpha</taxon>
        <taxon>Tephritoidea</taxon>
        <taxon>Tephritidae</taxon>
        <taxon>Ceratitis</taxon>
        <taxon>Ceratitis</taxon>
    </lineage>
</organism>